<comment type="caution">
    <text evidence="2">The sequence shown here is derived from an EMBL/GenBank/DDBJ whole genome shotgun (WGS) entry which is preliminary data.</text>
</comment>
<evidence type="ECO:0008006" key="4">
    <source>
        <dbReference type="Google" id="ProtNLM"/>
    </source>
</evidence>
<protein>
    <recommendedName>
        <fullName evidence="4">PARP-type domain-containing protein</fullName>
    </recommendedName>
</protein>
<reference evidence="2 3" key="1">
    <citation type="journal article" date="2016" name="Nat. Commun.">
        <title>Thousands of microbial genomes shed light on interconnected biogeochemical processes in an aquifer system.</title>
        <authorList>
            <person name="Anantharaman K."/>
            <person name="Brown C.T."/>
            <person name="Hug L.A."/>
            <person name="Sharon I."/>
            <person name="Castelle C.J."/>
            <person name="Probst A.J."/>
            <person name="Thomas B.C."/>
            <person name="Singh A."/>
            <person name="Wilkins M.J."/>
            <person name="Karaoz U."/>
            <person name="Brodie E.L."/>
            <person name="Williams K.H."/>
            <person name="Hubbard S.S."/>
            <person name="Banfield J.F."/>
        </authorList>
    </citation>
    <scope>NUCLEOTIDE SEQUENCE [LARGE SCALE GENOMIC DNA]</scope>
</reference>
<accession>A0A1G2BJ28</accession>
<evidence type="ECO:0000256" key="1">
    <source>
        <dbReference type="SAM" id="MobiDB-lite"/>
    </source>
</evidence>
<gene>
    <name evidence="2" type="ORF">A2927_00540</name>
</gene>
<feature type="region of interest" description="Disordered" evidence="1">
    <location>
        <begin position="1"/>
        <end position="25"/>
    </location>
</feature>
<proteinExistence type="predicted"/>
<dbReference type="EMBL" id="MHKL01000025">
    <property type="protein sequence ID" value="OGY89164.1"/>
    <property type="molecule type" value="Genomic_DNA"/>
</dbReference>
<name>A0A1G2BJ28_9BACT</name>
<evidence type="ECO:0000313" key="3">
    <source>
        <dbReference type="Proteomes" id="UP000178849"/>
    </source>
</evidence>
<organism evidence="2 3">
    <name type="scientific">Candidatus Komeilibacteria bacterium RIFCSPLOWO2_01_FULL_45_10</name>
    <dbReference type="NCBI Taxonomy" id="1798550"/>
    <lineage>
        <taxon>Bacteria</taxon>
        <taxon>Candidatus Komeiliibacteriota</taxon>
    </lineage>
</organism>
<evidence type="ECO:0000313" key="2">
    <source>
        <dbReference type="EMBL" id="OGY89164.1"/>
    </source>
</evidence>
<dbReference type="AlphaFoldDB" id="A0A1G2BJ28"/>
<sequence>MKEVSTLGTDQAAVPPLEPKPAEKPTEKCVFCRREIRQGERRYFSRQAGMKGLYHWPCFVEACRLANQQGAKNIETALKQLPEPESADDLMAIASLN</sequence>
<dbReference type="Proteomes" id="UP000178849">
    <property type="component" value="Unassembled WGS sequence"/>
</dbReference>
<dbReference type="STRING" id="1798550.A2927_00540"/>